<feature type="transmembrane region" description="Helical" evidence="1">
    <location>
        <begin position="163"/>
        <end position="183"/>
    </location>
</feature>
<feature type="transmembrane region" description="Helical" evidence="1">
    <location>
        <begin position="204"/>
        <end position="222"/>
    </location>
</feature>
<name>A0A4R6PTH6_NOCIG</name>
<accession>A0A4R6PTH6</accession>
<reference evidence="2 3" key="1">
    <citation type="submission" date="2019-03" db="EMBL/GenBank/DDBJ databases">
        <title>Genomic Encyclopedia of Type Strains, Phase IV (KMG-IV): sequencing the most valuable type-strain genomes for metagenomic binning, comparative biology and taxonomic classification.</title>
        <authorList>
            <person name="Goeker M."/>
        </authorList>
    </citation>
    <scope>NUCLEOTIDE SEQUENCE [LARGE SCALE GENOMIC DNA]</scope>
    <source>
        <strain evidence="2 3">DSM 44496</strain>
    </source>
</reference>
<keyword evidence="1" id="KW-0472">Membrane</keyword>
<evidence type="ECO:0000313" key="3">
    <source>
        <dbReference type="Proteomes" id="UP000295087"/>
    </source>
</evidence>
<dbReference type="AlphaFoldDB" id="A0A4R6PTH6"/>
<keyword evidence="3" id="KW-1185">Reference proteome</keyword>
<feature type="transmembrane region" description="Helical" evidence="1">
    <location>
        <begin position="21"/>
        <end position="43"/>
    </location>
</feature>
<feature type="transmembrane region" description="Helical" evidence="1">
    <location>
        <begin position="106"/>
        <end position="124"/>
    </location>
</feature>
<dbReference type="EMBL" id="SNXK01000001">
    <property type="protein sequence ID" value="TDP42171.1"/>
    <property type="molecule type" value="Genomic_DNA"/>
</dbReference>
<feature type="transmembrane region" description="Helical" evidence="1">
    <location>
        <begin position="136"/>
        <end position="157"/>
    </location>
</feature>
<sequence>MTHTSPAPQSHSEEPVSGSSHLISIVTEFVAPASLTVALLFYFGWARAFSFYDFFGIPLSVLPFSQQELFIRSVDALYIPLGLACLVGLLLTWARSIDRNRVEAILPLFVLQGIYLIALAIPNHARARIKSTTKNIVVISFTVAAILLIVNAAAGLLDQPTPINQAMIAAAPLSLIVGVTVLSRLVRTMPSTSSNHSQPQMIRTVESVLLFVVIGLGAFWAVDDYAEAVGRARANQTATALRDRPQVVIHTDNPLRLAALGSPASGVRESVCAPPPGDKDLKTSYRYEGLVLLVQVGDQLVLVPRTWTPADGTAVVVPKGGSGATRFEFTMSIRDRSLPSASC</sequence>
<organism evidence="2 3">
    <name type="scientific">Nocardia ignorata</name>
    <dbReference type="NCBI Taxonomy" id="145285"/>
    <lineage>
        <taxon>Bacteria</taxon>
        <taxon>Bacillati</taxon>
        <taxon>Actinomycetota</taxon>
        <taxon>Actinomycetes</taxon>
        <taxon>Mycobacteriales</taxon>
        <taxon>Nocardiaceae</taxon>
        <taxon>Nocardia</taxon>
    </lineage>
</organism>
<evidence type="ECO:0000313" key="2">
    <source>
        <dbReference type="EMBL" id="TDP42171.1"/>
    </source>
</evidence>
<gene>
    <name evidence="2" type="ORF">DFR75_1011281</name>
</gene>
<feature type="transmembrane region" description="Helical" evidence="1">
    <location>
        <begin position="77"/>
        <end position="94"/>
    </location>
</feature>
<proteinExistence type="predicted"/>
<keyword evidence="1" id="KW-1133">Transmembrane helix</keyword>
<keyword evidence="1" id="KW-0812">Transmembrane</keyword>
<evidence type="ECO:0000256" key="1">
    <source>
        <dbReference type="SAM" id="Phobius"/>
    </source>
</evidence>
<protein>
    <submittedName>
        <fullName evidence="2">Uncharacterized protein</fullName>
    </submittedName>
</protein>
<dbReference type="RefSeq" id="WP_133733824.1">
    <property type="nucleotide sequence ID" value="NZ_SNXK01000001.1"/>
</dbReference>
<dbReference type="Proteomes" id="UP000295087">
    <property type="component" value="Unassembled WGS sequence"/>
</dbReference>
<comment type="caution">
    <text evidence="2">The sequence shown here is derived from an EMBL/GenBank/DDBJ whole genome shotgun (WGS) entry which is preliminary data.</text>
</comment>